<dbReference type="Pfam" id="PF00697">
    <property type="entry name" value="PRAI"/>
    <property type="match status" value="1"/>
</dbReference>
<evidence type="ECO:0000256" key="5">
    <source>
        <dbReference type="ARBA" id="ARBA00022605"/>
    </source>
</evidence>
<accession>A0ABS9Z1U8</accession>
<evidence type="ECO:0000256" key="3">
    <source>
        <dbReference type="ARBA" id="ARBA00012572"/>
    </source>
</evidence>
<evidence type="ECO:0000256" key="7">
    <source>
        <dbReference type="ARBA" id="ARBA00023141"/>
    </source>
</evidence>
<dbReference type="GO" id="GO:0004640">
    <property type="term" value="F:phosphoribosylanthranilate isomerase activity"/>
    <property type="evidence" value="ECO:0007669"/>
    <property type="project" value="UniProtKB-EC"/>
</dbReference>
<dbReference type="NCBIfam" id="NF002295">
    <property type="entry name" value="PRK01222.1-1"/>
    <property type="match status" value="1"/>
</dbReference>
<proteinExistence type="inferred from homology"/>
<dbReference type="SUPFAM" id="SSF51366">
    <property type="entry name" value="Ribulose-phoshate binding barrel"/>
    <property type="match status" value="1"/>
</dbReference>
<dbReference type="EC" id="5.3.1.24" evidence="3 9"/>
<reference evidence="11" key="1">
    <citation type="journal article" date="2022" name="ISME J.">
        <title>Identification of active gaseous-alkane degraders at natural gas seeps.</title>
        <authorList>
            <person name="Farhan Ul Haque M."/>
            <person name="Hernandez M."/>
            <person name="Crombie A.T."/>
            <person name="Murrell J.C."/>
        </authorList>
    </citation>
    <scope>NUCLEOTIDE SEQUENCE</scope>
    <source>
        <strain evidence="11">PC2</strain>
    </source>
</reference>
<keyword evidence="12" id="KW-1185">Reference proteome</keyword>
<dbReference type="Proteomes" id="UP001139104">
    <property type="component" value="Unassembled WGS sequence"/>
</dbReference>
<comment type="similarity">
    <text evidence="9">Belongs to the TrpF family.</text>
</comment>
<comment type="caution">
    <text evidence="11">The sequence shown here is derived from an EMBL/GenBank/DDBJ whole genome shotgun (WGS) entry which is preliminary data.</text>
</comment>
<dbReference type="EMBL" id="JAIVFP010000001">
    <property type="protein sequence ID" value="MCI4681598.1"/>
    <property type="molecule type" value="Genomic_DNA"/>
</dbReference>
<evidence type="ECO:0000256" key="1">
    <source>
        <dbReference type="ARBA" id="ARBA00001164"/>
    </source>
</evidence>
<dbReference type="InterPro" id="IPR044643">
    <property type="entry name" value="TrpF_fam"/>
</dbReference>
<evidence type="ECO:0000256" key="9">
    <source>
        <dbReference type="HAMAP-Rule" id="MF_00135"/>
    </source>
</evidence>
<feature type="domain" description="N-(5'phosphoribosyl) anthranilate isomerase (PRAI)" evidence="10">
    <location>
        <begin position="5"/>
        <end position="211"/>
    </location>
</feature>
<evidence type="ECO:0000259" key="10">
    <source>
        <dbReference type="Pfam" id="PF00697"/>
    </source>
</evidence>
<dbReference type="PANTHER" id="PTHR42894:SF1">
    <property type="entry name" value="N-(5'-PHOSPHORIBOSYL)ANTHRANILATE ISOMERASE"/>
    <property type="match status" value="1"/>
</dbReference>
<dbReference type="RefSeq" id="WP_243065653.1">
    <property type="nucleotide sequence ID" value="NZ_JAIVFK010000007.1"/>
</dbReference>
<dbReference type="CDD" id="cd00405">
    <property type="entry name" value="PRAI"/>
    <property type="match status" value="1"/>
</dbReference>
<evidence type="ECO:0000256" key="8">
    <source>
        <dbReference type="ARBA" id="ARBA00023235"/>
    </source>
</evidence>
<name>A0ABS9Z1U8_9HYPH</name>
<dbReference type="HAMAP" id="MF_00135">
    <property type="entry name" value="PRAI"/>
    <property type="match status" value="1"/>
</dbReference>
<evidence type="ECO:0000256" key="6">
    <source>
        <dbReference type="ARBA" id="ARBA00022822"/>
    </source>
</evidence>
<organism evidence="11 12">
    <name type="scientific">Candidatus Rhodoblastus alkanivorans</name>
    <dbReference type="NCBI Taxonomy" id="2954117"/>
    <lineage>
        <taxon>Bacteria</taxon>
        <taxon>Pseudomonadati</taxon>
        <taxon>Pseudomonadota</taxon>
        <taxon>Alphaproteobacteria</taxon>
        <taxon>Hyphomicrobiales</taxon>
        <taxon>Rhodoblastaceae</taxon>
        <taxon>Rhodoblastus</taxon>
    </lineage>
</organism>
<dbReference type="PANTHER" id="PTHR42894">
    <property type="entry name" value="N-(5'-PHOSPHORIBOSYL)ANTHRANILATE ISOMERASE"/>
    <property type="match status" value="1"/>
</dbReference>
<protein>
    <recommendedName>
        <fullName evidence="4 9">N-(5'-phosphoribosyl)anthranilate isomerase</fullName>
        <shortName evidence="9">PRAI</shortName>
        <ecNumber evidence="3 9">5.3.1.24</ecNumber>
    </recommendedName>
</protein>
<gene>
    <name evidence="9" type="primary">trpF</name>
    <name evidence="11" type="ORF">K2U94_02220</name>
</gene>
<evidence type="ECO:0000256" key="2">
    <source>
        <dbReference type="ARBA" id="ARBA00004664"/>
    </source>
</evidence>
<keyword evidence="7 9" id="KW-0057">Aromatic amino acid biosynthesis</keyword>
<evidence type="ECO:0000256" key="4">
    <source>
        <dbReference type="ARBA" id="ARBA00022272"/>
    </source>
</evidence>
<keyword evidence="6 9" id="KW-0822">Tryptophan biosynthesis</keyword>
<keyword evidence="8 9" id="KW-0413">Isomerase</keyword>
<sequence>MSLIVKICGLNRPEPLEAALTGGADMVGFVFFEKSPRHIDSDQARLLSRQVQGKAEKVALVVDADDSRVAAIIEALAPDWLQLHGAESPERVAALRKTFGLPILKALGVAEKGDFSRAAAYEAVADRLLFDAKPPKDAVLPGGNGLSFDWTLLRDASHDLAGKDWMLSGGLDPQNVAEAIRLTGAPGVDVSSGVETAPGGKSVDKILAFIAAARSAA</sequence>
<dbReference type="InterPro" id="IPR001240">
    <property type="entry name" value="PRAI_dom"/>
</dbReference>
<keyword evidence="5 9" id="KW-0028">Amino-acid biosynthesis</keyword>
<dbReference type="Gene3D" id="3.20.20.70">
    <property type="entry name" value="Aldolase class I"/>
    <property type="match status" value="1"/>
</dbReference>
<evidence type="ECO:0000313" key="11">
    <source>
        <dbReference type="EMBL" id="MCI4681598.1"/>
    </source>
</evidence>
<comment type="pathway">
    <text evidence="2 9">Amino-acid biosynthesis; L-tryptophan biosynthesis; L-tryptophan from chorismate: step 3/5.</text>
</comment>
<dbReference type="InterPro" id="IPR013785">
    <property type="entry name" value="Aldolase_TIM"/>
</dbReference>
<evidence type="ECO:0000313" key="12">
    <source>
        <dbReference type="Proteomes" id="UP001139104"/>
    </source>
</evidence>
<dbReference type="InterPro" id="IPR011060">
    <property type="entry name" value="RibuloseP-bd_barrel"/>
</dbReference>
<comment type="catalytic activity">
    <reaction evidence="1 9">
        <text>N-(5-phospho-beta-D-ribosyl)anthranilate = 1-(2-carboxyphenylamino)-1-deoxy-D-ribulose 5-phosphate</text>
        <dbReference type="Rhea" id="RHEA:21540"/>
        <dbReference type="ChEBI" id="CHEBI:18277"/>
        <dbReference type="ChEBI" id="CHEBI:58613"/>
        <dbReference type="EC" id="5.3.1.24"/>
    </reaction>
</comment>